<organism evidence="2 3">
    <name type="scientific">Candidatus Desantisbacteria bacterium CG_4_10_14_0_8_um_filter_48_22</name>
    <dbReference type="NCBI Taxonomy" id="1974543"/>
    <lineage>
        <taxon>Bacteria</taxon>
        <taxon>Candidatus Desantisiibacteriota</taxon>
    </lineage>
</organism>
<evidence type="ECO:0000313" key="2">
    <source>
        <dbReference type="EMBL" id="PIZ16910.1"/>
    </source>
</evidence>
<dbReference type="EMBL" id="PFMR01000153">
    <property type="protein sequence ID" value="PIZ16910.1"/>
    <property type="molecule type" value="Genomic_DNA"/>
</dbReference>
<dbReference type="NCBIfam" id="TIGR02608">
    <property type="entry name" value="delta_60_rpt"/>
    <property type="match status" value="2"/>
</dbReference>
<feature type="signal peptide" evidence="1">
    <location>
        <begin position="1"/>
        <end position="26"/>
    </location>
</feature>
<name>A0A2M7SBR4_9BACT</name>
<protein>
    <recommendedName>
        <fullName evidence="4">Bulb-type lectin domain-containing protein</fullName>
    </recommendedName>
</protein>
<sequence length="490" mass="52956">MIKLENKNLILAITCLLSIACLPVAAFCEQAPEEIWSKRYDRAGEDRAKRLCVDRDGNIYVAGYSNNGSNNDLTIIKYSPNGIPIWVRNIDKGGVDEGHDIILDDLGYIYVAGCTKGANLDGFIVKMDSNGDTVWERSHDVSGSKLYSLTSDNTGNIFVCGYSDAGGASKNFFAAKCNVSGETFLWTYTYDSGNNDEAKAIAVAPDGSSYVTGVANDNNIFTVKLDSFGNTAWTAAVAGSSSNVAGNDISLTSDGSILVAGTSNTGFTDNCILINYRSDSSVAWTQTIDKGGIDRGFSVMVDQSGYIYIGAESYNTANFDFDWLIAKFTSDGSPLWTRYYDSGDTDREPDLKTDASGYVYLTGYSHNGANNDFLTIKYTTVPGILPPQSTGEVRIGSTGKQGIVYPLQGDKAIIAVKPATAGRIVVKIYTVTGNYVTDNVFDVLDPLDSSKNYWLWDCYNSQGSPVVSGTYIVYVEGPGIRVSKKVIIIR</sequence>
<gene>
    <name evidence="2" type="ORF">COY52_05735</name>
</gene>
<accession>A0A2M7SBR4</accession>
<dbReference type="PANTHER" id="PTHR42754">
    <property type="entry name" value="ENDOGLUCANASE"/>
    <property type="match status" value="1"/>
</dbReference>
<dbReference type="InterPro" id="IPR011042">
    <property type="entry name" value="6-blade_b-propeller_TolB-like"/>
</dbReference>
<dbReference type="AlphaFoldDB" id="A0A2M7SBR4"/>
<dbReference type="PROSITE" id="PS51257">
    <property type="entry name" value="PROKAR_LIPOPROTEIN"/>
    <property type="match status" value="1"/>
</dbReference>
<comment type="caution">
    <text evidence="2">The sequence shown here is derived from an EMBL/GenBank/DDBJ whole genome shotgun (WGS) entry which is preliminary data.</text>
</comment>
<dbReference type="PANTHER" id="PTHR42754:SF1">
    <property type="entry name" value="LIPOPROTEIN"/>
    <property type="match status" value="1"/>
</dbReference>
<dbReference type="Proteomes" id="UP000229307">
    <property type="component" value="Unassembled WGS sequence"/>
</dbReference>
<dbReference type="Gene3D" id="2.120.10.30">
    <property type="entry name" value="TolB, C-terminal domain"/>
    <property type="match status" value="1"/>
</dbReference>
<dbReference type="Pfam" id="PF06739">
    <property type="entry name" value="SBBP"/>
    <property type="match status" value="1"/>
</dbReference>
<dbReference type="Gene3D" id="2.80.10.50">
    <property type="match status" value="1"/>
</dbReference>
<keyword evidence="1" id="KW-0732">Signal</keyword>
<dbReference type="InterPro" id="IPR013431">
    <property type="entry name" value="Delta_60_rpt"/>
</dbReference>
<evidence type="ECO:0000313" key="3">
    <source>
        <dbReference type="Proteomes" id="UP000229307"/>
    </source>
</evidence>
<evidence type="ECO:0000256" key="1">
    <source>
        <dbReference type="SAM" id="SignalP"/>
    </source>
</evidence>
<dbReference type="InterPro" id="IPR010620">
    <property type="entry name" value="SBBP_repeat"/>
</dbReference>
<feature type="chain" id="PRO_5014941580" description="Bulb-type lectin domain-containing protein" evidence="1">
    <location>
        <begin position="27"/>
        <end position="490"/>
    </location>
</feature>
<dbReference type="SUPFAM" id="SSF101898">
    <property type="entry name" value="NHL repeat"/>
    <property type="match status" value="1"/>
</dbReference>
<evidence type="ECO:0008006" key="4">
    <source>
        <dbReference type="Google" id="ProtNLM"/>
    </source>
</evidence>
<proteinExistence type="predicted"/>
<reference evidence="3" key="1">
    <citation type="submission" date="2017-09" db="EMBL/GenBank/DDBJ databases">
        <title>Depth-based differentiation of microbial function through sediment-hosted aquifers and enrichment of novel symbionts in the deep terrestrial subsurface.</title>
        <authorList>
            <person name="Probst A.J."/>
            <person name="Ladd B."/>
            <person name="Jarett J.K."/>
            <person name="Geller-Mcgrath D.E."/>
            <person name="Sieber C.M.K."/>
            <person name="Emerson J.B."/>
            <person name="Anantharaman K."/>
            <person name="Thomas B.C."/>
            <person name="Malmstrom R."/>
            <person name="Stieglmeier M."/>
            <person name="Klingl A."/>
            <person name="Woyke T."/>
            <person name="Ryan C.M."/>
            <person name="Banfield J.F."/>
        </authorList>
    </citation>
    <scope>NUCLEOTIDE SEQUENCE [LARGE SCALE GENOMIC DNA]</scope>
</reference>